<proteinExistence type="inferred from homology"/>
<dbReference type="AlphaFoldDB" id="A0A3L8DD69"/>
<dbReference type="GO" id="GO:0003341">
    <property type="term" value="P:cilium movement"/>
    <property type="evidence" value="ECO:0007669"/>
    <property type="project" value="TreeGrafter"/>
</dbReference>
<comment type="subcellular location">
    <subcellularLocation>
        <location evidence="1">Cytoplasm</location>
        <location evidence="1">Cytoskeleton</location>
        <location evidence="1">Cilium axoneme</location>
    </subcellularLocation>
</comment>
<dbReference type="InterPro" id="IPR001680">
    <property type="entry name" value="WD40_rpt"/>
</dbReference>
<evidence type="ECO:0000256" key="1">
    <source>
        <dbReference type="ARBA" id="ARBA00004430"/>
    </source>
</evidence>
<evidence type="ECO:0000313" key="12">
    <source>
        <dbReference type="EMBL" id="RLU18417.1"/>
    </source>
</evidence>
<dbReference type="Proteomes" id="UP000279307">
    <property type="component" value="Chromosome 9"/>
</dbReference>
<protein>
    <recommendedName>
        <fullName evidence="13">Dynein intermediate chain 2, ciliary</fullName>
    </recommendedName>
</protein>
<dbReference type="PANTHER" id="PTHR12442">
    <property type="entry name" value="DYNEIN INTERMEDIATE CHAIN"/>
    <property type="match status" value="1"/>
</dbReference>
<name>A0A3L8DD69_OOCBI</name>
<comment type="caution">
    <text evidence="12">The sequence shown here is derived from an EMBL/GenBank/DDBJ whole genome shotgun (WGS) entry which is preliminary data.</text>
</comment>
<gene>
    <name evidence="12" type="ORF">DMN91_008774</name>
</gene>
<keyword evidence="9" id="KW-0206">Cytoskeleton</keyword>
<keyword evidence="6" id="KW-0677">Repeat</keyword>
<dbReference type="InterPro" id="IPR050687">
    <property type="entry name" value="Dynein_IC"/>
</dbReference>
<evidence type="ECO:0000256" key="4">
    <source>
        <dbReference type="ARBA" id="ARBA00022574"/>
    </source>
</evidence>
<evidence type="ECO:0000256" key="3">
    <source>
        <dbReference type="ARBA" id="ARBA00022490"/>
    </source>
</evidence>
<dbReference type="InterPro" id="IPR015943">
    <property type="entry name" value="WD40/YVTN_repeat-like_dom_sf"/>
</dbReference>
<sequence>MILQHSKSLIMRPDLGAGDVDWMRGKVLLKPDDQLQLTEAELQEEFAKVLTTHNTRVPDSLVEWSWKLREFVRLPPPPDLVTLLNVTGTILHKDSEEAKMQLTGVTTDEHEEAVDEKLKRDEAEEGKCGRLEDYDQQQREKEKEKRVPLTLPKKEDVKKKAQLESAAMTQRMLQAAKTLERMVNQNIFDDISQDYRYWNDPSDEFKDEEGSLLPLWKFSYEKTKKHDITDMCFNTTCYDLFAVAFGTLSFNSAITNGTVCLFSLKNPSYPEWICPTESPVMCLDFNAQHPHLLVIGTMDGSVAVYNVMLPPSAPQYKSSDVVQKHGGLVWEICWPPDTEEGNLAFFSVSIDGKINHWVLNQNDLGLTTVMTLFLDRPPIPGPDGTMITLKGNPRQMMNGVYRVSSRCYVIT</sequence>
<evidence type="ECO:0000256" key="7">
    <source>
        <dbReference type="ARBA" id="ARBA00023017"/>
    </source>
</evidence>
<evidence type="ECO:0000256" key="10">
    <source>
        <dbReference type="ARBA" id="ARBA00023273"/>
    </source>
</evidence>
<evidence type="ECO:0000256" key="11">
    <source>
        <dbReference type="SAM" id="MobiDB-lite"/>
    </source>
</evidence>
<comment type="similarity">
    <text evidence="2">Belongs to the dynein intermediate chain family.</text>
</comment>
<evidence type="ECO:0000256" key="2">
    <source>
        <dbReference type="ARBA" id="ARBA00011059"/>
    </source>
</evidence>
<keyword evidence="7" id="KW-0243">Dynein</keyword>
<keyword evidence="8" id="KW-0505">Motor protein</keyword>
<dbReference type="SMART" id="SM00320">
    <property type="entry name" value="WD40"/>
    <property type="match status" value="2"/>
</dbReference>
<dbReference type="GO" id="GO:0036158">
    <property type="term" value="P:outer dynein arm assembly"/>
    <property type="evidence" value="ECO:0007669"/>
    <property type="project" value="TreeGrafter"/>
</dbReference>
<accession>A0A3L8DD69</accession>
<evidence type="ECO:0000256" key="8">
    <source>
        <dbReference type="ARBA" id="ARBA00023175"/>
    </source>
</evidence>
<evidence type="ECO:0000256" key="5">
    <source>
        <dbReference type="ARBA" id="ARBA00022701"/>
    </source>
</evidence>
<keyword evidence="5" id="KW-0493">Microtubule</keyword>
<dbReference type="InterPro" id="IPR036322">
    <property type="entry name" value="WD40_repeat_dom_sf"/>
</dbReference>
<evidence type="ECO:0000256" key="6">
    <source>
        <dbReference type="ARBA" id="ARBA00022737"/>
    </source>
</evidence>
<dbReference type="GO" id="GO:0005874">
    <property type="term" value="C:microtubule"/>
    <property type="evidence" value="ECO:0007669"/>
    <property type="project" value="UniProtKB-KW"/>
</dbReference>
<dbReference type="EMBL" id="QOIP01000009">
    <property type="protein sequence ID" value="RLU18417.1"/>
    <property type="molecule type" value="Genomic_DNA"/>
</dbReference>
<feature type="compositionally biased region" description="Basic and acidic residues" evidence="11">
    <location>
        <begin position="115"/>
        <end position="153"/>
    </location>
</feature>
<dbReference type="GO" id="GO:0036157">
    <property type="term" value="C:outer dynein arm"/>
    <property type="evidence" value="ECO:0007669"/>
    <property type="project" value="TreeGrafter"/>
</dbReference>
<evidence type="ECO:0000256" key="9">
    <source>
        <dbReference type="ARBA" id="ARBA00023212"/>
    </source>
</evidence>
<evidence type="ECO:0008006" key="13">
    <source>
        <dbReference type="Google" id="ProtNLM"/>
    </source>
</evidence>
<keyword evidence="10" id="KW-0966">Cell projection</keyword>
<organism evidence="12">
    <name type="scientific">Ooceraea biroi</name>
    <name type="common">Clonal raider ant</name>
    <name type="synonym">Cerapachys biroi</name>
    <dbReference type="NCBI Taxonomy" id="2015173"/>
    <lineage>
        <taxon>Eukaryota</taxon>
        <taxon>Metazoa</taxon>
        <taxon>Ecdysozoa</taxon>
        <taxon>Arthropoda</taxon>
        <taxon>Hexapoda</taxon>
        <taxon>Insecta</taxon>
        <taxon>Pterygota</taxon>
        <taxon>Neoptera</taxon>
        <taxon>Endopterygota</taxon>
        <taxon>Hymenoptera</taxon>
        <taxon>Apocrita</taxon>
        <taxon>Aculeata</taxon>
        <taxon>Formicoidea</taxon>
        <taxon>Formicidae</taxon>
        <taxon>Dorylinae</taxon>
        <taxon>Ooceraea</taxon>
    </lineage>
</organism>
<feature type="region of interest" description="Disordered" evidence="11">
    <location>
        <begin position="105"/>
        <end position="153"/>
    </location>
</feature>
<dbReference type="Gene3D" id="2.130.10.10">
    <property type="entry name" value="YVTN repeat-like/Quinoprotein amine dehydrogenase"/>
    <property type="match status" value="1"/>
</dbReference>
<dbReference type="SUPFAM" id="SSF50978">
    <property type="entry name" value="WD40 repeat-like"/>
    <property type="match status" value="1"/>
</dbReference>
<reference evidence="12" key="2">
    <citation type="submission" date="2018-07" db="EMBL/GenBank/DDBJ databases">
        <authorList>
            <person name="Mckenzie S.K."/>
            <person name="Kronauer D.J.C."/>
        </authorList>
    </citation>
    <scope>NUCLEOTIDE SEQUENCE</scope>
    <source>
        <strain evidence="12">Clonal line C1</strain>
    </source>
</reference>
<reference evidence="12" key="1">
    <citation type="journal article" date="2018" name="Genome Res.">
        <title>The genomic architecture and molecular evolution of ant odorant receptors.</title>
        <authorList>
            <person name="McKenzie S.K."/>
            <person name="Kronauer D.J.C."/>
        </authorList>
    </citation>
    <scope>NUCLEOTIDE SEQUENCE [LARGE SCALE GENOMIC DNA]</scope>
    <source>
        <strain evidence="12">Clonal line C1</strain>
    </source>
</reference>
<dbReference type="GO" id="GO:0045503">
    <property type="term" value="F:dynein light chain binding"/>
    <property type="evidence" value="ECO:0007669"/>
    <property type="project" value="TreeGrafter"/>
</dbReference>
<keyword evidence="4" id="KW-0853">WD repeat</keyword>
<keyword evidence="3" id="KW-0963">Cytoplasm</keyword>
<dbReference type="PANTHER" id="PTHR12442:SF11">
    <property type="entry name" value="DYNEIN AXONEMAL INTERMEDIATE CHAIN 1"/>
    <property type="match status" value="1"/>
</dbReference>
<dbReference type="OrthoDB" id="10261376at2759"/>
<dbReference type="GO" id="GO:0045504">
    <property type="term" value="F:dynein heavy chain binding"/>
    <property type="evidence" value="ECO:0007669"/>
    <property type="project" value="TreeGrafter"/>
</dbReference>